<evidence type="ECO:0000256" key="4">
    <source>
        <dbReference type="ARBA" id="ARBA00022989"/>
    </source>
</evidence>
<gene>
    <name evidence="8" type="ORF">N336_10293</name>
</gene>
<dbReference type="PANTHER" id="PTHR21229">
    <property type="entry name" value="LUNG SEVEN TRANSMEMBRANE RECEPTOR"/>
    <property type="match status" value="1"/>
</dbReference>
<feature type="transmembrane region" description="Helical" evidence="6">
    <location>
        <begin position="234"/>
        <end position="253"/>
    </location>
</feature>
<feature type="transmembrane region" description="Helical" evidence="6">
    <location>
        <begin position="300"/>
        <end position="326"/>
    </location>
</feature>
<sequence length="491" mass="56241">LQDDVRQKVHLNTFGFFKEGFMKVHVSNLSLKPPVGLDDKSSLSVGFSLDRTRNDGFSTYLDEEVDYCILKKKPEQDVSVVILLLDLKTEVVKVRFSAEASSLLPKISFVSEENVTAIMILVKILQRPVKIQTAKVSLVNLAYVCLHCWFLVDVHPAGNPIVNEKNADIPIPYLQFFFNISSDNQEGLYSLYFHKCVGKKKQTNDQQLFSLDIEITEKNPESYLSAGEIPLPKLYISMAIFFFLSGTVWIHILRKRRNDVFKIHWLMAALPFTKSLSLVFHAIDYHYISSQGFPIEGWAVVYYITHLLKGALLFITIALIGTGWAFIKHILSDKDKKIFMIVIPLQVLANVAYIIIESTEEGTTEYGLWKEILFLVDLLCCGAILFPVVWSIRHLQEASATDGKAAINLAKLKLFRHYYVMIVCYIYFTRIIAILIKIAVPFQWKWLYQLLDEMATLVFFVLTGYKFRPASDNPYLQLSQDDEDDLEMEAV</sequence>
<organism evidence="8 9">
    <name type="scientific">Phalacrocorax carbo</name>
    <name type="common">Great cormorant</name>
    <name type="synonym">Pelecanus carbo</name>
    <dbReference type="NCBI Taxonomy" id="9209"/>
    <lineage>
        <taxon>Eukaryota</taxon>
        <taxon>Metazoa</taxon>
        <taxon>Chordata</taxon>
        <taxon>Craniata</taxon>
        <taxon>Vertebrata</taxon>
        <taxon>Euteleostomi</taxon>
        <taxon>Archelosauria</taxon>
        <taxon>Archosauria</taxon>
        <taxon>Dinosauria</taxon>
        <taxon>Saurischia</taxon>
        <taxon>Theropoda</taxon>
        <taxon>Coelurosauria</taxon>
        <taxon>Aves</taxon>
        <taxon>Neognathae</taxon>
        <taxon>Neoaves</taxon>
        <taxon>Aequornithes</taxon>
        <taxon>Suliformes</taxon>
        <taxon>Phalacrocoracidae</taxon>
        <taxon>Phalacrocorax</taxon>
    </lineage>
</organism>
<evidence type="ECO:0000313" key="9">
    <source>
        <dbReference type="Proteomes" id="UP000053238"/>
    </source>
</evidence>
<feature type="non-terminal residue" evidence="8">
    <location>
        <position position="491"/>
    </location>
</feature>
<dbReference type="GO" id="GO:0005794">
    <property type="term" value="C:Golgi apparatus"/>
    <property type="evidence" value="ECO:0007669"/>
    <property type="project" value="TreeGrafter"/>
</dbReference>
<keyword evidence="9" id="KW-1185">Reference proteome</keyword>
<evidence type="ECO:0000256" key="3">
    <source>
        <dbReference type="ARBA" id="ARBA00022729"/>
    </source>
</evidence>
<evidence type="ECO:0000256" key="2">
    <source>
        <dbReference type="ARBA" id="ARBA00022692"/>
    </source>
</evidence>
<dbReference type="GO" id="GO:0032050">
    <property type="term" value="F:clathrin heavy chain binding"/>
    <property type="evidence" value="ECO:0007669"/>
    <property type="project" value="TreeGrafter"/>
</dbReference>
<dbReference type="PANTHER" id="PTHR21229:SF12">
    <property type="entry name" value="PROTEIN GPR107"/>
    <property type="match status" value="1"/>
</dbReference>
<evidence type="ECO:0000313" key="8">
    <source>
        <dbReference type="EMBL" id="KFW92695.1"/>
    </source>
</evidence>
<dbReference type="InterPro" id="IPR053937">
    <property type="entry name" value="GOST_TM"/>
</dbReference>
<dbReference type="GO" id="GO:0072583">
    <property type="term" value="P:clathrin-dependent endocytosis"/>
    <property type="evidence" value="ECO:0007669"/>
    <property type="project" value="TreeGrafter"/>
</dbReference>
<evidence type="ECO:0000256" key="6">
    <source>
        <dbReference type="SAM" id="Phobius"/>
    </source>
</evidence>
<dbReference type="Pfam" id="PF06814">
    <property type="entry name" value="GOST_TM"/>
    <property type="match status" value="1"/>
</dbReference>
<dbReference type="GO" id="GO:0030136">
    <property type="term" value="C:clathrin-coated vesicle"/>
    <property type="evidence" value="ECO:0007669"/>
    <property type="project" value="TreeGrafter"/>
</dbReference>
<feature type="domain" description="GOST seven transmembrane" evidence="7">
    <location>
        <begin position="230"/>
        <end position="474"/>
    </location>
</feature>
<evidence type="ECO:0000256" key="1">
    <source>
        <dbReference type="ARBA" id="ARBA00004141"/>
    </source>
</evidence>
<name>A0A093R236_PHACA</name>
<feature type="transmembrane region" description="Helical" evidence="6">
    <location>
        <begin position="368"/>
        <end position="390"/>
    </location>
</feature>
<accession>A0A093R236</accession>
<protein>
    <submittedName>
        <fullName evidence="8">Protein GPR107</fullName>
    </submittedName>
</protein>
<feature type="non-terminal residue" evidence="8">
    <location>
        <position position="1"/>
    </location>
</feature>
<dbReference type="GO" id="GO:0016020">
    <property type="term" value="C:membrane"/>
    <property type="evidence" value="ECO:0007669"/>
    <property type="project" value="UniProtKB-SubCell"/>
</dbReference>
<dbReference type="EMBL" id="KL435356">
    <property type="protein sequence ID" value="KFW92695.1"/>
    <property type="molecule type" value="Genomic_DNA"/>
</dbReference>
<keyword evidence="5 6" id="KW-0472">Membrane</keyword>
<keyword evidence="2 6" id="KW-0812">Transmembrane</keyword>
<keyword evidence="4 6" id="KW-1133">Transmembrane helix</keyword>
<feature type="transmembrane region" description="Helical" evidence="6">
    <location>
        <begin position="338"/>
        <end position="356"/>
    </location>
</feature>
<reference evidence="8 9" key="1">
    <citation type="submission" date="2014-04" db="EMBL/GenBank/DDBJ databases">
        <title>Genome evolution of avian class.</title>
        <authorList>
            <person name="Zhang G."/>
            <person name="Li C."/>
        </authorList>
    </citation>
    <scope>NUCLEOTIDE SEQUENCE [LARGE SCALE GENOMIC DNA]</scope>
    <source>
        <strain evidence="8">BGI_N336</strain>
    </source>
</reference>
<dbReference type="Proteomes" id="UP000053238">
    <property type="component" value="Unassembled WGS sequence"/>
</dbReference>
<feature type="transmembrane region" description="Helical" evidence="6">
    <location>
        <begin position="418"/>
        <end position="440"/>
    </location>
</feature>
<keyword evidence="3" id="KW-0732">Signal</keyword>
<feature type="transmembrane region" description="Helical" evidence="6">
    <location>
        <begin position="265"/>
        <end position="288"/>
    </location>
</feature>
<feature type="transmembrane region" description="Helical" evidence="6">
    <location>
        <begin position="446"/>
        <end position="465"/>
    </location>
</feature>
<comment type="subcellular location">
    <subcellularLocation>
        <location evidence="1">Membrane</location>
        <topology evidence="1">Multi-pass membrane protein</topology>
    </subcellularLocation>
</comment>
<dbReference type="InterPro" id="IPR009637">
    <property type="entry name" value="GPR107/GPR108-like"/>
</dbReference>
<evidence type="ECO:0000256" key="5">
    <source>
        <dbReference type="ARBA" id="ARBA00023136"/>
    </source>
</evidence>
<evidence type="ECO:0000259" key="7">
    <source>
        <dbReference type="Pfam" id="PF06814"/>
    </source>
</evidence>
<dbReference type="AlphaFoldDB" id="A0A093R236"/>
<proteinExistence type="predicted"/>